<evidence type="ECO:0000256" key="4">
    <source>
        <dbReference type="ARBA" id="ARBA00023004"/>
    </source>
</evidence>
<reference evidence="8 9" key="1">
    <citation type="submission" date="2016-11" db="EMBL/GenBank/DDBJ databases">
        <authorList>
            <person name="Jaros S."/>
            <person name="Januszkiewicz K."/>
            <person name="Wedrychowicz H."/>
        </authorList>
    </citation>
    <scope>NUCLEOTIDE SEQUENCE [LARGE SCALE GENOMIC DNA]</scope>
    <source>
        <strain evidence="8 9">DSM 44666</strain>
    </source>
</reference>
<dbReference type="STRING" id="112248.SAMN05444392_101106"/>
<dbReference type="InterPro" id="IPR012257">
    <property type="entry name" value="Glc_ox_4Fe-4S"/>
</dbReference>
<keyword evidence="9" id="KW-1185">Reference proteome</keyword>
<protein>
    <recommendedName>
        <fullName evidence="6">Glycolate oxidase iron-sulfur subunit</fullName>
        <ecNumber evidence="6">1.1.99.14</ecNumber>
    </recommendedName>
</protein>
<dbReference type="Gene3D" id="1.10.1060.10">
    <property type="entry name" value="Alpha-helical ferredoxin"/>
    <property type="match status" value="1"/>
</dbReference>
<keyword evidence="4 6" id="KW-0408">Iron</keyword>
<feature type="domain" description="4Fe-4S ferredoxin-type" evidence="7">
    <location>
        <begin position="60"/>
        <end position="89"/>
    </location>
</feature>
<gene>
    <name evidence="8" type="ORF">SAMN05444392_101106</name>
</gene>
<evidence type="ECO:0000256" key="3">
    <source>
        <dbReference type="ARBA" id="ARBA00022737"/>
    </source>
</evidence>
<feature type="domain" description="4Fe-4S ferredoxin-type" evidence="7">
    <location>
        <begin position="8"/>
        <end position="39"/>
    </location>
</feature>
<evidence type="ECO:0000259" key="7">
    <source>
        <dbReference type="PROSITE" id="PS51379"/>
    </source>
</evidence>
<dbReference type="InterPro" id="IPR009051">
    <property type="entry name" value="Helical_ferredxn"/>
</dbReference>
<keyword evidence="2 6" id="KW-0479">Metal-binding</keyword>
<evidence type="ECO:0000256" key="6">
    <source>
        <dbReference type="PIRNR" id="PIRNR000139"/>
    </source>
</evidence>
<name>A0A1M4SRU9_9BACL</name>
<dbReference type="PROSITE" id="PS51379">
    <property type="entry name" value="4FE4S_FER_2"/>
    <property type="match status" value="2"/>
</dbReference>
<dbReference type="Pfam" id="PF13183">
    <property type="entry name" value="Fer4_8"/>
    <property type="match status" value="1"/>
</dbReference>
<sequence length="437" mass="49663">MNDHLQTSQKLMDQLDQCMHCGFCLPSCPTYRQVGLETYNPRGRIALIKGVATEKLKLNAEFTKHIDACLGCRACETACPANVAYGNLLESAREFIVQSDQKSNWIQRFILKHLFTHPHRLYTLGNLLWFVQKTGLQKLAKSFRLLNLLPSSLREMQEIIDPVVSPFIRRKRKNLSPSSSHQRLLSVGLFTGCIMDIFFYQTNQATARLLTSLGCNVVFIKRQGCCGALHLHAGYKSEAMQLAKRNIQAFEQSKVDLLVNNAGGCGLALKEYHHLFENDQAWYQRAVHFVEHVRDIHEVLYELSPLPFKKSLNIRATYQDSCHLAHGQHIRKSPRQLLQQIPGLEYIELEDADQCCGSAGIYNLTHFPMSMKILDEKMAYVHATNAQLIVTSNPGCLLQMKKGIIRSGLDKQMQAIHLVDLLDQLIFDGDNEIVDRI</sequence>
<dbReference type="EC" id="1.1.99.14" evidence="6"/>
<accession>A0A1M4SRU9</accession>
<dbReference type="EMBL" id="FQVL01000001">
    <property type="protein sequence ID" value="SHE34891.1"/>
    <property type="molecule type" value="Genomic_DNA"/>
</dbReference>
<dbReference type="InterPro" id="IPR017896">
    <property type="entry name" value="4Fe4S_Fe-S-bd"/>
</dbReference>
<dbReference type="InterPro" id="IPR004017">
    <property type="entry name" value="Cys_rich_dom"/>
</dbReference>
<comment type="cofactor">
    <cofactor evidence="6">
        <name>[4Fe-4S] cluster</name>
        <dbReference type="ChEBI" id="CHEBI:49883"/>
    </cofactor>
    <text evidence="6">Binds 2 [4Fe-4S] clusters.</text>
</comment>
<dbReference type="PIRSF" id="PIRSF000139">
    <property type="entry name" value="Glc_ox_4Fe-4S"/>
    <property type="match status" value="1"/>
</dbReference>
<organism evidence="8 9">
    <name type="scientific">Seinonella peptonophila</name>
    <dbReference type="NCBI Taxonomy" id="112248"/>
    <lineage>
        <taxon>Bacteria</taxon>
        <taxon>Bacillati</taxon>
        <taxon>Bacillota</taxon>
        <taxon>Bacilli</taxon>
        <taxon>Bacillales</taxon>
        <taxon>Thermoactinomycetaceae</taxon>
        <taxon>Seinonella</taxon>
    </lineage>
</organism>
<keyword evidence="1 6" id="KW-0004">4Fe-4S</keyword>
<evidence type="ECO:0000313" key="8">
    <source>
        <dbReference type="EMBL" id="SHE34891.1"/>
    </source>
</evidence>
<evidence type="ECO:0000313" key="9">
    <source>
        <dbReference type="Proteomes" id="UP000184476"/>
    </source>
</evidence>
<keyword evidence="6" id="KW-0813">Transport</keyword>
<keyword evidence="3" id="KW-0677">Repeat</keyword>
<comment type="catalytic activity">
    <reaction evidence="6">
        <text>glycolate + A = glyoxylate + AH2</text>
        <dbReference type="Rhea" id="RHEA:21264"/>
        <dbReference type="ChEBI" id="CHEBI:13193"/>
        <dbReference type="ChEBI" id="CHEBI:17499"/>
        <dbReference type="ChEBI" id="CHEBI:29805"/>
        <dbReference type="ChEBI" id="CHEBI:36655"/>
        <dbReference type="EC" id="1.1.99.14"/>
    </reaction>
</comment>
<dbReference type="AlphaFoldDB" id="A0A1M4SRU9"/>
<comment type="catalytic activity">
    <reaction evidence="6">
        <text>(R)-lactate + A = pyruvate + AH2</text>
        <dbReference type="Rhea" id="RHEA:15089"/>
        <dbReference type="ChEBI" id="CHEBI:13193"/>
        <dbReference type="ChEBI" id="CHEBI:15361"/>
        <dbReference type="ChEBI" id="CHEBI:16004"/>
        <dbReference type="ChEBI" id="CHEBI:17499"/>
    </reaction>
</comment>
<dbReference type="GO" id="GO:0051539">
    <property type="term" value="F:4 iron, 4 sulfur cluster binding"/>
    <property type="evidence" value="ECO:0007669"/>
    <property type="project" value="UniProtKB-UniRule"/>
</dbReference>
<keyword evidence="5 6" id="KW-0411">Iron-sulfur</keyword>
<comment type="function">
    <text evidence="6">Component of a complex that catalyzes the oxidation of glycolate to glyoxylate.</text>
</comment>
<dbReference type="RefSeq" id="WP_073150282.1">
    <property type="nucleotide sequence ID" value="NZ_FQVL01000001.1"/>
</dbReference>
<dbReference type="GO" id="GO:0046872">
    <property type="term" value="F:metal ion binding"/>
    <property type="evidence" value="ECO:0007669"/>
    <property type="project" value="UniProtKB-UniRule"/>
</dbReference>
<dbReference type="PANTHER" id="PTHR32479">
    <property type="entry name" value="GLYCOLATE OXIDASE IRON-SULFUR SUBUNIT"/>
    <property type="match status" value="1"/>
</dbReference>
<dbReference type="OrthoDB" id="9770306at2"/>
<dbReference type="Proteomes" id="UP000184476">
    <property type="component" value="Unassembled WGS sequence"/>
</dbReference>
<dbReference type="InterPro" id="IPR017900">
    <property type="entry name" value="4Fe4S_Fe_S_CS"/>
</dbReference>
<evidence type="ECO:0000256" key="1">
    <source>
        <dbReference type="ARBA" id="ARBA00022485"/>
    </source>
</evidence>
<dbReference type="Pfam" id="PF02754">
    <property type="entry name" value="CCG"/>
    <property type="match status" value="2"/>
</dbReference>
<keyword evidence="6" id="KW-0249">Electron transport</keyword>
<evidence type="ECO:0000256" key="5">
    <source>
        <dbReference type="ARBA" id="ARBA00023014"/>
    </source>
</evidence>
<proteinExistence type="predicted"/>
<dbReference type="PANTHER" id="PTHR32479:SF17">
    <property type="entry name" value="GLYCOLATE OXIDASE IRON-SULFUR SUBUNIT"/>
    <property type="match status" value="1"/>
</dbReference>
<dbReference type="PROSITE" id="PS00198">
    <property type="entry name" value="4FE4S_FER_1"/>
    <property type="match status" value="1"/>
</dbReference>
<dbReference type="SUPFAM" id="SSF54862">
    <property type="entry name" value="4Fe-4S ferredoxins"/>
    <property type="match status" value="1"/>
</dbReference>
<dbReference type="GO" id="GO:0019154">
    <property type="term" value="F:glycolate dehydrogenase activity"/>
    <property type="evidence" value="ECO:0007669"/>
    <property type="project" value="UniProtKB-EC"/>
</dbReference>
<evidence type="ECO:0000256" key="2">
    <source>
        <dbReference type="ARBA" id="ARBA00022723"/>
    </source>
</evidence>